<evidence type="ECO:0000256" key="4">
    <source>
        <dbReference type="ARBA" id="ARBA00022840"/>
    </source>
</evidence>
<evidence type="ECO:0000256" key="3">
    <source>
        <dbReference type="ARBA" id="ARBA00022832"/>
    </source>
</evidence>
<evidence type="ECO:0000313" key="8">
    <source>
        <dbReference type="Proteomes" id="UP000663881"/>
    </source>
</evidence>
<dbReference type="GO" id="GO:0005524">
    <property type="term" value="F:ATP binding"/>
    <property type="evidence" value="ECO:0007669"/>
    <property type="project" value="UniProtKB-KW"/>
</dbReference>
<evidence type="ECO:0000256" key="5">
    <source>
        <dbReference type="ARBA" id="ARBA00026121"/>
    </source>
</evidence>
<dbReference type="Gene3D" id="3.40.50.12780">
    <property type="entry name" value="N-terminal domain of ligase-like"/>
    <property type="match status" value="1"/>
</dbReference>
<keyword evidence="2" id="KW-0547">Nucleotide-binding</keyword>
<dbReference type="Proteomes" id="UP000663881">
    <property type="component" value="Unassembled WGS sequence"/>
</dbReference>
<keyword evidence="1" id="KW-0436">Ligase</keyword>
<name>A0A819EAI4_9BILA</name>
<dbReference type="InterPro" id="IPR042099">
    <property type="entry name" value="ANL_N_sf"/>
</dbReference>
<organism evidence="7 8">
    <name type="scientific">Adineta steineri</name>
    <dbReference type="NCBI Taxonomy" id="433720"/>
    <lineage>
        <taxon>Eukaryota</taxon>
        <taxon>Metazoa</taxon>
        <taxon>Spiralia</taxon>
        <taxon>Gnathifera</taxon>
        <taxon>Rotifera</taxon>
        <taxon>Eurotatoria</taxon>
        <taxon>Bdelloidea</taxon>
        <taxon>Adinetida</taxon>
        <taxon>Adinetidae</taxon>
        <taxon>Adineta</taxon>
    </lineage>
</organism>
<sequence length="153" mass="17716">MRVCPPHPHRMIRELAYAHVKNMDITELDMITSIQTAMALYEDRHCMGVRDIDSNNPGQYIDSYTWLTFKTIGDRSKNFGHGLRQLIEPRGYLAICAANRPEWMITDFACMLHSIISVPIYCLFNDRDVAYIINNTKISVVVCDNEMLPKFTR</sequence>
<dbReference type="GO" id="GO:0005783">
    <property type="term" value="C:endoplasmic reticulum"/>
    <property type="evidence" value="ECO:0007669"/>
    <property type="project" value="TreeGrafter"/>
</dbReference>
<dbReference type="InterPro" id="IPR000873">
    <property type="entry name" value="AMP-dep_synth/lig_dom"/>
</dbReference>
<feature type="non-terminal residue" evidence="7">
    <location>
        <position position="153"/>
    </location>
</feature>
<dbReference type="SUPFAM" id="SSF56801">
    <property type="entry name" value="Acetyl-CoA synthetase-like"/>
    <property type="match status" value="1"/>
</dbReference>
<dbReference type="GO" id="GO:0004467">
    <property type="term" value="F:long-chain fatty acid-CoA ligase activity"/>
    <property type="evidence" value="ECO:0007669"/>
    <property type="project" value="UniProtKB-EC"/>
</dbReference>
<dbReference type="GO" id="GO:0016020">
    <property type="term" value="C:membrane"/>
    <property type="evidence" value="ECO:0007669"/>
    <property type="project" value="TreeGrafter"/>
</dbReference>
<accession>A0A819EAI4</accession>
<evidence type="ECO:0000259" key="6">
    <source>
        <dbReference type="Pfam" id="PF00501"/>
    </source>
</evidence>
<evidence type="ECO:0000256" key="1">
    <source>
        <dbReference type="ARBA" id="ARBA00022598"/>
    </source>
</evidence>
<feature type="domain" description="AMP-dependent synthetase/ligase" evidence="6">
    <location>
        <begin position="60"/>
        <end position="146"/>
    </location>
</feature>
<comment type="caution">
    <text evidence="7">The sequence shown here is derived from an EMBL/GenBank/DDBJ whole genome shotgun (WGS) entry which is preliminary data.</text>
</comment>
<keyword evidence="3" id="KW-0276">Fatty acid metabolism</keyword>
<dbReference type="EMBL" id="CAJOAY010001473">
    <property type="protein sequence ID" value="CAF3847419.1"/>
    <property type="molecule type" value="Genomic_DNA"/>
</dbReference>
<proteinExistence type="predicted"/>
<dbReference type="EC" id="6.2.1.3" evidence="5"/>
<keyword evidence="4" id="KW-0067">ATP-binding</keyword>
<reference evidence="7" key="1">
    <citation type="submission" date="2021-02" db="EMBL/GenBank/DDBJ databases">
        <authorList>
            <person name="Nowell W R."/>
        </authorList>
    </citation>
    <scope>NUCLEOTIDE SEQUENCE</scope>
</reference>
<evidence type="ECO:0000313" key="7">
    <source>
        <dbReference type="EMBL" id="CAF3847419.1"/>
    </source>
</evidence>
<keyword evidence="3" id="KW-0443">Lipid metabolism</keyword>
<dbReference type="PANTHER" id="PTHR43272:SF33">
    <property type="entry name" value="AMP-BINDING DOMAIN-CONTAINING PROTEIN-RELATED"/>
    <property type="match status" value="1"/>
</dbReference>
<protein>
    <recommendedName>
        <fullName evidence="5">long-chain-fatty-acid--CoA ligase</fullName>
        <ecNumber evidence="5">6.2.1.3</ecNumber>
    </recommendedName>
</protein>
<dbReference type="AlphaFoldDB" id="A0A819EAI4"/>
<gene>
    <name evidence="7" type="ORF">OKA104_LOCUS21289</name>
</gene>
<dbReference type="PANTHER" id="PTHR43272">
    <property type="entry name" value="LONG-CHAIN-FATTY-ACID--COA LIGASE"/>
    <property type="match status" value="1"/>
</dbReference>
<dbReference type="Pfam" id="PF00501">
    <property type="entry name" value="AMP-binding"/>
    <property type="match status" value="1"/>
</dbReference>
<evidence type="ECO:0000256" key="2">
    <source>
        <dbReference type="ARBA" id="ARBA00022741"/>
    </source>
</evidence>